<evidence type="ECO:0000256" key="2">
    <source>
        <dbReference type="SAM" id="MobiDB-lite"/>
    </source>
</evidence>
<dbReference type="InterPro" id="IPR001878">
    <property type="entry name" value="Znf_CCHC"/>
</dbReference>
<dbReference type="SMART" id="SM00343">
    <property type="entry name" value="ZnF_C2HC"/>
    <property type="match status" value="1"/>
</dbReference>
<evidence type="ECO:0000313" key="4">
    <source>
        <dbReference type="EMBL" id="CAC5360112.1"/>
    </source>
</evidence>
<evidence type="ECO:0000313" key="5">
    <source>
        <dbReference type="Proteomes" id="UP000507470"/>
    </source>
</evidence>
<evidence type="ECO:0000256" key="1">
    <source>
        <dbReference type="PROSITE-ProRule" id="PRU00047"/>
    </source>
</evidence>
<name>A0A6J8A2H5_MYTCO</name>
<evidence type="ECO:0000259" key="3">
    <source>
        <dbReference type="PROSITE" id="PS50158"/>
    </source>
</evidence>
<dbReference type="EMBL" id="CACVKT020000543">
    <property type="protein sequence ID" value="CAC5360112.1"/>
    <property type="molecule type" value="Genomic_DNA"/>
</dbReference>
<accession>A0A6J8A2H5</accession>
<dbReference type="GO" id="GO:0008270">
    <property type="term" value="F:zinc ion binding"/>
    <property type="evidence" value="ECO:0007669"/>
    <property type="project" value="UniProtKB-KW"/>
</dbReference>
<feature type="compositionally biased region" description="Basic and acidic residues" evidence="2">
    <location>
        <begin position="37"/>
        <end position="47"/>
    </location>
</feature>
<sequence length="177" mass="20037">MVNINQDTDIIRAYQRGGKSESTPGVPRLYDSFTTIKTDDRGARPKEQTTQGTQTTKEEDRTEAMPMPAVSPIQREELHQTIPQTDIDTLQKDLDNLKNKMSEKSSGMRKPGWKSKLPCFNCVKLGHFKSECRTPKNQYAKTNKSTDGQLCHCMLTVDKTDGKKKSEHRSQGFKQGN</sequence>
<organism evidence="4 5">
    <name type="scientific">Mytilus coruscus</name>
    <name type="common">Sea mussel</name>
    <dbReference type="NCBI Taxonomy" id="42192"/>
    <lineage>
        <taxon>Eukaryota</taxon>
        <taxon>Metazoa</taxon>
        <taxon>Spiralia</taxon>
        <taxon>Lophotrochozoa</taxon>
        <taxon>Mollusca</taxon>
        <taxon>Bivalvia</taxon>
        <taxon>Autobranchia</taxon>
        <taxon>Pteriomorphia</taxon>
        <taxon>Mytilida</taxon>
        <taxon>Mytiloidea</taxon>
        <taxon>Mytilidae</taxon>
        <taxon>Mytilinae</taxon>
        <taxon>Mytilus</taxon>
    </lineage>
</organism>
<dbReference type="Proteomes" id="UP000507470">
    <property type="component" value="Unassembled WGS sequence"/>
</dbReference>
<dbReference type="SUPFAM" id="SSF57756">
    <property type="entry name" value="Retrovirus zinc finger-like domains"/>
    <property type="match status" value="1"/>
</dbReference>
<feature type="region of interest" description="Disordered" evidence="2">
    <location>
        <begin position="1"/>
        <end position="76"/>
    </location>
</feature>
<gene>
    <name evidence="4" type="ORF">MCOR_2710</name>
</gene>
<keyword evidence="1" id="KW-0862">Zinc</keyword>
<dbReference type="InterPro" id="IPR036875">
    <property type="entry name" value="Znf_CCHC_sf"/>
</dbReference>
<dbReference type="GO" id="GO:0003676">
    <property type="term" value="F:nucleic acid binding"/>
    <property type="evidence" value="ECO:0007669"/>
    <property type="project" value="InterPro"/>
</dbReference>
<dbReference type="AlphaFoldDB" id="A0A6J8A2H5"/>
<protein>
    <recommendedName>
        <fullName evidence="3">CCHC-type domain-containing protein</fullName>
    </recommendedName>
</protein>
<reference evidence="4 5" key="1">
    <citation type="submission" date="2020-06" db="EMBL/GenBank/DDBJ databases">
        <authorList>
            <person name="Li R."/>
            <person name="Bekaert M."/>
        </authorList>
    </citation>
    <scope>NUCLEOTIDE SEQUENCE [LARGE SCALE GENOMIC DNA]</scope>
    <source>
        <strain evidence="5">wild</strain>
    </source>
</reference>
<proteinExistence type="predicted"/>
<dbReference type="PROSITE" id="PS50158">
    <property type="entry name" value="ZF_CCHC"/>
    <property type="match status" value="1"/>
</dbReference>
<keyword evidence="1" id="KW-0479">Metal-binding</keyword>
<feature type="domain" description="CCHC-type" evidence="3">
    <location>
        <begin position="119"/>
        <end position="133"/>
    </location>
</feature>
<keyword evidence="5" id="KW-1185">Reference proteome</keyword>
<keyword evidence="1" id="KW-0863">Zinc-finger</keyword>